<evidence type="ECO:0000313" key="3">
    <source>
        <dbReference type="Proteomes" id="UP001618531"/>
    </source>
</evidence>
<comment type="caution">
    <text evidence="2">The sequence shown here is derived from an EMBL/GenBank/DDBJ whole genome shotgun (WGS) entry which is preliminary data.</text>
</comment>
<protein>
    <submittedName>
        <fullName evidence="2">Uncharacterized protein</fullName>
    </submittedName>
</protein>
<gene>
    <name evidence="2" type="ORF">ACINKY_21495</name>
</gene>
<keyword evidence="3" id="KW-1185">Reference proteome</keyword>
<reference evidence="2 3" key="1">
    <citation type="submission" date="2024-11" db="EMBL/GenBank/DDBJ databases">
        <title>Identification and Characterization of a Novel Fosfomycin Bacillithiol Transferase FosB8 in Paenibacillus illinoisensis.</title>
        <authorList>
            <person name="Lu W."/>
        </authorList>
    </citation>
    <scope>NUCLEOTIDE SEQUENCE [LARGE SCALE GENOMIC DNA]</scope>
    <source>
        <strain evidence="2 3">WP77</strain>
    </source>
</reference>
<dbReference type="EMBL" id="JBIYSL010000005">
    <property type="protein sequence ID" value="MFK0524778.1"/>
    <property type="molecule type" value="Genomic_DNA"/>
</dbReference>
<keyword evidence="1" id="KW-0812">Transmembrane</keyword>
<accession>A0ABW8HZ75</accession>
<evidence type="ECO:0000313" key="2">
    <source>
        <dbReference type="EMBL" id="MFK0524778.1"/>
    </source>
</evidence>
<keyword evidence="1" id="KW-1133">Transmembrane helix</keyword>
<feature type="transmembrane region" description="Helical" evidence="1">
    <location>
        <begin position="24"/>
        <end position="48"/>
    </location>
</feature>
<keyword evidence="1" id="KW-0472">Membrane</keyword>
<evidence type="ECO:0000256" key="1">
    <source>
        <dbReference type="SAM" id="Phobius"/>
    </source>
</evidence>
<proteinExistence type="predicted"/>
<dbReference type="Proteomes" id="UP001618531">
    <property type="component" value="Unassembled WGS sequence"/>
</dbReference>
<dbReference type="RefSeq" id="WP_402877412.1">
    <property type="nucleotide sequence ID" value="NZ_JBIYSL010000005.1"/>
</dbReference>
<name>A0ABW8HZ75_9BACL</name>
<organism evidence="2 3">
    <name type="scientific">Paenibacillus illinoisensis</name>
    <dbReference type="NCBI Taxonomy" id="59845"/>
    <lineage>
        <taxon>Bacteria</taxon>
        <taxon>Bacillati</taxon>
        <taxon>Bacillota</taxon>
        <taxon>Bacilli</taxon>
        <taxon>Bacillales</taxon>
        <taxon>Paenibacillaceae</taxon>
        <taxon>Paenibacillus</taxon>
    </lineage>
</organism>
<sequence length="58" mass="7168">MPLFWINPFEDMFNIKSYTKWYHYFWAMPLTVIFFCVCWVAVPLIHLVDHLKSKSKRK</sequence>